<evidence type="ECO:0000259" key="10">
    <source>
        <dbReference type="PROSITE" id="PS50109"/>
    </source>
</evidence>
<dbReference type="AlphaFoldDB" id="K0B380"/>
<evidence type="ECO:0000256" key="5">
    <source>
        <dbReference type="ARBA" id="ARBA00022679"/>
    </source>
</evidence>
<feature type="chain" id="PRO_5003829074" description="histidine kinase" evidence="9">
    <location>
        <begin position="18"/>
        <end position="1116"/>
    </location>
</feature>
<dbReference type="FunFam" id="3.30.565.10:FF:000006">
    <property type="entry name" value="Sensor histidine kinase WalK"/>
    <property type="match status" value="1"/>
</dbReference>
<feature type="transmembrane region" description="Helical" evidence="8">
    <location>
        <begin position="786"/>
        <end position="804"/>
    </location>
</feature>
<dbReference type="EC" id="2.7.13.3" evidence="3"/>
<evidence type="ECO:0000256" key="7">
    <source>
        <dbReference type="ARBA" id="ARBA00023012"/>
    </source>
</evidence>
<feature type="domain" description="Histidine kinase" evidence="10">
    <location>
        <begin position="866"/>
        <end position="1086"/>
    </location>
</feature>
<keyword evidence="5 11" id="KW-0808">Transferase</keyword>
<dbReference type="InterPro" id="IPR011110">
    <property type="entry name" value="Reg_prop"/>
</dbReference>
<keyword evidence="6 11" id="KW-0418">Kinase</keyword>
<dbReference type="InterPro" id="IPR013783">
    <property type="entry name" value="Ig-like_fold"/>
</dbReference>
<dbReference type="InterPro" id="IPR015943">
    <property type="entry name" value="WD40/YVTN_repeat-like_dom_sf"/>
</dbReference>
<dbReference type="InterPro" id="IPR036890">
    <property type="entry name" value="HATPase_C_sf"/>
</dbReference>
<evidence type="ECO:0000313" key="11">
    <source>
        <dbReference type="EMBL" id="AFS79096.1"/>
    </source>
</evidence>
<organism evidence="11 12">
    <name type="scientific">Gottschalkia acidurici (strain ATCC 7906 / DSM 604 / BCRC 14475 / CIP 104303 / KCTC 5404 / NCIMB 10678 / 9a)</name>
    <name type="common">Clostridium acidurici</name>
    <dbReference type="NCBI Taxonomy" id="1128398"/>
    <lineage>
        <taxon>Bacteria</taxon>
        <taxon>Bacillati</taxon>
        <taxon>Bacillota</taxon>
        <taxon>Tissierellia</taxon>
        <taxon>Tissierellales</taxon>
        <taxon>Gottschalkiaceae</taxon>
        <taxon>Gottschalkia</taxon>
    </lineage>
</organism>
<dbReference type="PRINTS" id="PR00344">
    <property type="entry name" value="BCTRLSENSOR"/>
</dbReference>
<dbReference type="PATRIC" id="fig|1128398.3.peg.2159"/>
<evidence type="ECO:0000256" key="6">
    <source>
        <dbReference type="ARBA" id="ARBA00022777"/>
    </source>
</evidence>
<dbReference type="PANTHER" id="PTHR43547">
    <property type="entry name" value="TWO-COMPONENT HISTIDINE KINASE"/>
    <property type="match status" value="1"/>
</dbReference>
<dbReference type="CDD" id="cd00075">
    <property type="entry name" value="HATPase"/>
    <property type="match status" value="1"/>
</dbReference>
<dbReference type="Pfam" id="PF00512">
    <property type="entry name" value="HisKA"/>
    <property type="match status" value="1"/>
</dbReference>
<dbReference type="SMART" id="SM00388">
    <property type="entry name" value="HisKA"/>
    <property type="match status" value="1"/>
</dbReference>
<dbReference type="InterPro" id="IPR011123">
    <property type="entry name" value="Y_Y_Y"/>
</dbReference>
<proteinExistence type="predicted"/>
<dbReference type="SUPFAM" id="SSF55874">
    <property type="entry name" value="ATPase domain of HSP90 chaperone/DNA topoisomerase II/histidine kinase"/>
    <property type="match status" value="1"/>
</dbReference>
<sequence>MTVIICILSLNSINAFAVENYINFIKLEEETDLSHSVVKTVLQDSKGYMWFGTNNGLTKYDGYNTKTYRQMPFERNTILDNYIVDIKEDKQGIIWIGTNKGLTKFNSKENKFKHYKHNRNDKNSLSSNKVTSILEDKEGNLWIGTDGGGLNKYSKQDDNFKRYKGKLSSDYITKMYQDKEGSLWVGTEHGLNKINIKTDEVEIYEYSEDDSNTLSGNNITAICEDRYGDLWVGTLKNGLNRIDVKKDTITRYLKDESNSYSIGSNFITSIIEDRNGTIWIGSKQGGLARYDRENNLFIKRLSDPRNPYTSANEDNIVTLYQDKMGLIWVGLESGGINKLNPQANFSNYKSIGAFKNSINDSNILSLYKDKDGKVWLGTRNGGVNKLDFDKRTVEYYSHKLNDENSITSNTVNHIMEDRRGTMWIGTENGLNSLNKQTGEIKKYFHEADNFNSIADNNISYIYEDSQNSLWIGTQDGLDIYNQEKNEFIHYNVKNSDLSGNHITTIYEDNDKNIWIGTFHDGLNKYDRNKKIFRSYKNNSEDRSTISNDHITGIVDDRKGNLWIGTSNGLNKFNKKREVFEVFTESDHIKSNFISGVLLDDFDKLWISSNDGISKFDIEKGKVIKSYSTIDGLQGNYFNSGAVYKDSYGQLLFGGTNGFNTIYPEKEVSNFTKPQIIMNKLTVNDEEIDIENTKEIVLPYDQNRFYFEYTMTDYKKPSKNRYSFKLEGYEDDWNHVKDRNYGTYNNIEPGEYTLKIKGINSESIWNEKDVELKIKIKPPFWKTKLSYFIYLILAILIAYLILNYVKVLEKIINERTQELNTINKYLLGEIKQRKETEEILKETIDENKRLFDEKMEVENFRNDFFINLSHELRTPLNMILSTVQVSEACLKNKDLNKTVDRLIGHFKLVKKNCYRLLKTANDIIDVAKIESRQYDLNMKKVNIIYLVEEMVLSSVDYAKQKNLQILFDTETEEEIIECDPVEIERAILNVLSNAIKYTEQYGHIWVNIYIEGKHVKIVVKDNGIGIPKDKQSTIFEKFKRVNKSDGLGSGVGLSLTKLLVDMHNGSIDFTSEESRGSEFIIRLPIYEVKEGESLEITKLDEVNAESIDLEIEMSEIN</sequence>
<dbReference type="Gene3D" id="2.130.10.10">
    <property type="entry name" value="YVTN repeat-like/Quinoprotein amine dehydrogenase"/>
    <property type="match status" value="2"/>
</dbReference>
<keyword evidence="8" id="KW-0472">Membrane</keyword>
<evidence type="ECO:0000256" key="2">
    <source>
        <dbReference type="ARBA" id="ARBA00004370"/>
    </source>
</evidence>
<gene>
    <name evidence="11" type="ordered locus">Curi_c20920</name>
</gene>
<dbReference type="Pfam" id="PF07495">
    <property type="entry name" value="Y_Y_Y"/>
    <property type="match status" value="1"/>
</dbReference>
<dbReference type="EMBL" id="CP003326">
    <property type="protein sequence ID" value="AFS79096.1"/>
    <property type="molecule type" value="Genomic_DNA"/>
</dbReference>
<dbReference type="InterPro" id="IPR003661">
    <property type="entry name" value="HisK_dim/P_dom"/>
</dbReference>
<dbReference type="SUPFAM" id="SSF47384">
    <property type="entry name" value="Homodimeric domain of signal transducing histidine kinase"/>
    <property type="match status" value="1"/>
</dbReference>
<keyword evidence="8" id="KW-0812">Transmembrane</keyword>
<dbReference type="Pfam" id="PF07494">
    <property type="entry name" value="Reg_prop"/>
    <property type="match status" value="11"/>
</dbReference>
<dbReference type="InterPro" id="IPR004358">
    <property type="entry name" value="Sig_transdc_His_kin-like_C"/>
</dbReference>
<dbReference type="Proteomes" id="UP000006094">
    <property type="component" value="Chromosome"/>
</dbReference>
<dbReference type="STRING" id="1128398.Curi_c20920"/>
<keyword evidence="7" id="KW-0902">Two-component regulatory system</keyword>
<dbReference type="InterPro" id="IPR036097">
    <property type="entry name" value="HisK_dim/P_sf"/>
</dbReference>
<dbReference type="GO" id="GO:0000155">
    <property type="term" value="F:phosphorelay sensor kinase activity"/>
    <property type="evidence" value="ECO:0007669"/>
    <property type="project" value="InterPro"/>
</dbReference>
<protein>
    <recommendedName>
        <fullName evidence="3">histidine kinase</fullName>
        <ecNumber evidence="3">2.7.13.3</ecNumber>
    </recommendedName>
</protein>
<dbReference type="CDD" id="cd00082">
    <property type="entry name" value="HisKA"/>
    <property type="match status" value="1"/>
</dbReference>
<evidence type="ECO:0000256" key="3">
    <source>
        <dbReference type="ARBA" id="ARBA00012438"/>
    </source>
</evidence>
<dbReference type="eggNOG" id="COG3292">
    <property type="taxonomic scope" value="Bacteria"/>
</dbReference>
<accession>K0B380</accession>
<dbReference type="KEGG" id="cad:Curi_c20920"/>
<dbReference type="HOGENOM" id="CLU_000445_28_2_9"/>
<dbReference type="GO" id="GO:0016020">
    <property type="term" value="C:membrane"/>
    <property type="evidence" value="ECO:0007669"/>
    <property type="project" value="UniProtKB-SubCell"/>
</dbReference>
<dbReference type="InterPro" id="IPR003594">
    <property type="entry name" value="HATPase_dom"/>
</dbReference>
<dbReference type="PROSITE" id="PS50109">
    <property type="entry name" value="HIS_KIN"/>
    <property type="match status" value="1"/>
</dbReference>
<feature type="signal peptide" evidence="9">
    <location>
        <begin position="1"/>
        <end position="17"/>
    </location>
</feature>
<keyword evidence="4" id="KW-0597">Phosphoprotein</keyword>
<dbReference type="InterPro" id="IPR005467">
    <property type="entry name" value="His_kinase_dom"/>
</dbReference>
<keyword evidence="12" id="KW-1185">Reference proteome</keyword>
<dbReference type="Gene3D" id="3.30.565.10">
    <property type="entry name" value="Histidine kinase-like ATPase, C-terminal domain"/>
    <property type="match status" value="1"/>
</dbReference>
<dbReference type="PANTHER" id="PTHR43547:SF2">
    <property type="entry name" value="HYBRID SIGNAL TRANSDUCTION HISTIDINE KINASE C"/>
    <property type="match status" value="1"/>
</dbReference>
<name>K0B380_GOTA9</name>
<comment type="catalytic activity">
    <reaction evidence="1">
        <text>ATP + protein L-histidine = ADP + protein N-phospho-L-histidine.</text>
        <dbReference type="EC" id="2.7.13.3"/>
    </reaction>
</comment>
<dbReference type="eggNOG" id="COG2205">
    <property type="taxonomic scope" value="Bacteria"/>
</dbReference>
<reference evidence="11 12" key="1">
    <citation type="journal article" date="2012" name="PLoS ONE">
        <title>The purine-utilizing bacterium Clostridium acidurici 9a: a genome-guided metabolic reconsideration.</title>
        <authorList>
            <person name="Hartwich K."/>
            <person name="Poehlein A."/>
            <person name="Daniel R."/>
        </authorList>
    </citation>
    <scope>NUCLEOTIDE SEQUENCE [LARGE SCALE GENOMIC DNA]</scope>
    <source>
        <strain evidence="12">ATCC 7906 / DSM 604 / BCRC 14475 / CIP 104303 / KCTC 5404 / NCIMB 10678 / 9a</strain>
    </source>
</reference>
<dbReference type="Gene3D" id="1.10.287.130">
    <property type="match status" value="1"/>
</dbReference>
<keyword evidence="9" id="KW-0732">Signal</keyword>
<dbReference type="SMART" id="SM00387">
    <property type="entry name" value="HATPase_c"/>
    <property type="match status" value="1"/>
</dbReference>
<evidence type="ECO:0000256" key="1">
    <source>
        <dbReference type="ARBA" id="ARBA00000085"/>
    </source>
</evidence>
<dbReference type="Pfam" id="PF02518">
    <property type="entry name" value="HATPase_c"/>
    <property type="match status" value="1"/>
</dbReference>
<evidence type="ECO:0000256" key="4">
    <source>
        <dbReference type="ARBA" id="ARBA00022553"/>
    </source>
</evidence>
<evidence type="ECO:0000256" key="9">
    <source>
        <dbReference type="SAM" id="SignalP"/>
    </source>
</evidence>
<evidence type="ECO:0000313" key="12">
    <source>
        <dbReference type="Proteomes" id="UP000006094"/>
    </source>
</evidence>
<evidence type="ECO:0000256" key="8">
    <source>
        <dbReference type="SAM" id="Phobius"/>
    </source>
</evidence>
<comment type="subcellular location">
    <subcellularLocation>
        <location evidence="2">Membrane</location>
    </subcellularLocation>
</comment>
<dbReference type="Gene3D" id="2.60.40.10">
    <property type="entry name" value="Immunoglobulins"/>
    <property type="match status" value="1"/>
</dbReference>
<keyword evidence="8" id="KW-1133">Transmembrane helix</keyword>
<dbReference type="SUPFAM" id="SSF63829">
    <property type="entry name" value="Calcium-dependent phosphotriesterase"/>
    <property type="match status" value="4"/>
</dbReference>